<name>A0ABT4TYE8_9ACTN</name>
<dbReference type="EMBL" id="JAQFWQ010000006">
    <property type="protein sequence ID" value="MDA2809713.1"/>
    <property type="molecule type" value="Genomic_DNA"/>
</dbReference>
<evidence type="ECO:0000256" key="2">
    <source>
        <dbReference type="ARBA" id="ARBA00023315"/>
    </source>
</evidence>
<keyword evidence="1" id="KW-0808">Transferase</keyword>
<dbReference type="RefSeq" id="WP_270683662.1">
    <property type="nucleotide sequence ID" value="NZ_JAQFWQ010000006.1"/>
</dbReference>
<evidence type="ECO:0000256" key="3">
    <source>
        <dbReference type="ARBA" id="ARBA00038502"/>
    </source>
</evidence>
<gene>
    <name evidence="5" type="ORF">O4J56_03575</name>
</gene>
<evidence type="ECO:0000313" key="5">
    <source>
        <dbReference type="EMBL" id="MDA2809713.1"/>
    </source>
</evidence>
<keyword evidence="2" id="KW-0012">Acyltransferase</keyword>
<dbReference type="SUPFAM" id="SSF55729">
    <property type="entry name" value="Acyl-CoA N-acyltransferases (Nat)"/>
    <property type="match status" value="1"/>
</dbReference>
<organism evidence="5 6">
    <name type="scientific">Nocardiopsis endophytica</name>
    <dbReference type="NCBI Taxonomy" id="3018445"/>
    <lineage>
        <taxon>Bacteria</taxon>
        <taxon>Bacillati</taxon>
        <taxon>Actinomycetota</taxon>
        <taxon>Actinomycetes</taxon>
        <taxon>Streptosporangiales</taxon>
        <taxon>Nocardiopsidaceae</taxon>
        <taxon>Nocardiopsis</taxon>
    </lineage>
</organism>
<dbReference type="PANTHER" id="PTHR43792">
    <property type="entry name" value="GNAT FAMILY, PUTATIVE (AFU_ORTHOLOGUE AFUA_3G00765)-RELATED-RELATED"/>
    <property type="match status" value="1"/>
</dbReference>
<reference evidence="5 6" key="1">
    <citation type="submission" date="2023-01" db="EMBL/GenBank/DDBJ databases">
        <title>Draft genome sequence of Nocardiopsis sp. RSe5-2 isolated from halophytes.</title>
        <authorList>
            <person name="Duangmal K."/>
            <person name="Chantavorakit T."/>
        </authorList>
    </citation>
    <scope>NUCLEOTIDE SEQUENCE [LARGE SCALE GENOMIC DNA]</scope>
    <source>
        <strain evidence="5 6">RSe5-2</strain>
    </source>
</reference>
<proteinExistence type="inferred from homology"/>
<dbReference type="Proteomes" id="UP001527866">
    <property type="component" value="Unassembled WGS sequence"/>
</dbReference>
<protein>
    <submittedName>
        <fullName evidence="5">GNAT family protein</fullName>
    </submittedName>
</protein>
<evidence type="ECO:0000256" key="1">
    <source>
        <dbReference type="ARBA" id="ARBA00022679"/>
    </source>
</evidence>
<dbReference type="InterPro" id="IPR051531">
    <property type="entry name" value="N-acetyltransferase"/>
</dbReference>
<keyword evidence="6" id="KW-1185">Reference proteome</keyword>
<evidence type="ECO:0000313" key="6">
    <source>
        <dbReference type="Proteomes" id="UP001527866"/>
    </source>
</evidence>
<dbReference type="PANTHER" id="PTHR43792:SF8">
    <property type="entry name" value="[RIBOSOMAL PROTEIN US5]-ALANINE N-ACETYLTRANSFERASE"/>
    <property type="match status" value="1"/>
</dbReference>
<comment type="caution">
    <text evidence="5">The sequence shown here is derived from an EMBL/GenBank/DDBJ whole genome shotgun (WGS) entry which is preliminary data.</text>
</comment>
<dbReference type="InterPro" id="IPR016181">
    <property type="entry name" value="Acyl_CoA_acyltransferase"/>
</dbReference>
<dbReference type="PROSITE" id="PS51186">
    <property type="entry name" value="GNAT"/>
    <property type="match status" value="1"/>
</dbReference>
<dbReference type="InterPro" id="IPR000182">
    <property type="entry name" value="GNAT_dom"/>
</dbReference>
<sequence length="172" mass="18908">MTRLLAPEDASALAEHLTESRAFLAPWDALRDDRYFTAEGQRTHIEEALRAYAMGTMAPFAILGDDGSAVGRININGITRGAFQSASIGYWVAKSHNGRGLATRAVAEIKEFAFGALDLHRLQAETLLHNTASQRVLKRNGFTPYGVAPQYLKIAGEWQDHVLFQVLNPEAV</sequence>
<dbReference type="Gene3D" id="3.40.630.30">
    <property type="match status" value="1"/>
</dbReference>
<accession>A0ABT4TYE8</accession>
<comment type="similarity">
    <text evidence="3">Belongs to the acetyltransferase family. RimJ subfamily.</text>
</comment>
<dbReference type="Pfam" id="PF13302">
    <property type="entry name" value="Acetyltransf_3"/>
    <property type="match status" value="1"/>
</dbReference>
<evidence type="ECO:0000259" key="4">
    <source>
        <dbReference type="PROSITE" id="PS51186"/>
    </source>
</evidence>
<feature type="domain" description="N-acetyltransferase" evidence="4">
    <location>
        <begin position="1"/>
        <end position="169"/>
    </location>
</feature>